<dbReference type="STRING" id="35608.A0A2U1MA78"/>
<comment type="subcellular location">
    <subcellularLocation>
        <location evidence="7">Cell junction</location>
        <location evidence="7">Plasmodesma</location>
    </subcellularLocation>
    <subcellularLocation>
        <location evidence="1">Cell membrane</location>
        <topology evidence="1">Single-pass type I membrane protein</topology>
    </subcellularLocation>
</comment>
<dbReference type="GO" id="GO:0046739">
    <property type="term" value="P:transport of virus in multicellular host"/>
    <property type="evidence" value="ECO:0007669"/>
    <property type="project" value="TreeGrafter"/>
</dbReference>
<evidence type="ECO:0000256" key="5">
    <source>
        <dbReference type="ARBA" id="ARBA00022949"/>
    </source>
</evidence>
<proteinExistence type="inferred from homology"/>
<sequence length="256" mass="28449">MALILFFVFLLTSTTNSVAVTTDLTAFIYKTCNQTLQNQTTTLKLDSFFKTLVSQSSVTNFFQTTITNITGLYQCRSDLSHTKCNTCIQKLTNTIQTSCYSARAQLVGCYMWYEVDVFHVDYSPVNGLWHEECGVRAGIGSYFDMAKNQALRNLVDSVGNKNGYFAKRFEYYYSYKDYTVYVLGQCEGDLGGDDCVDCVKTAVDFAQADCGSSFTGDVYLKKCYISYSDGGDDDGGNAGGFVALMVVTVVFMFLQS</sequence>
<comment type="caution">
    <text evidence="11">The sequence shown here is derived from an EMBL/GenBank/DDBJ whole genome shotgun (WGS) entry which is preliminary data.</text>
</comment>
<evidence type="ECO:0000256" key="4">
    <source>
        <dbReference type="ARBA" id="ARBA00022737"/>
    </source>
</evidence>
<feature type="domain" description="Gnk2-homologous" evidence="10">
    <location>
        <begin position="125"/>
        <end position="232"/>
    </location>
</feature>
<feature type="domain" description="Gnk2-homologous" evidence="10">
    <location>
        <begin position="22"/>
        <end position="118"/>
    </location>
</feature>
<evidence type="ECO:0000256" key="3">
    <source>
        <dbReference type="ARBA" id="ARBA00022729"/>
    </source>
</evidence>
<keyword evidence="3 9" id="KW-0732">Signal</keyword>
<dbReference type="InterPro" id="IPR038408">
    <property type="entry name" value="GNK2_sf"/>
</dbReference>
<dbReference type="PANTHER" id="PTHR32080">
    <property type="entry name" value="ANTIFUNGAL PROTEIN GINKBILOBIN-2-LIKE"/>
    <property type="match status" value="1"/>
</dbReference>
<evidence type="ECO:0000256" key="6">
    <source>
        <dbReference type="ARBA" id="ARBA00023157"/>
    </source>
</evidence>
<evidence type="ECO:0000259" key="10">
    <source>
        <dbReference type="PROSITE" id="PS51473"/>
    </source>
</evidence>
<dbReference type="EMBL" id="PKPP01005973">
    <property type="protein sequence ID" value="PWA58174.1"/>
    <property type="molecule type" value="Genomic_DNA"/>
</dbReference>
<dbReference type="GO" id="GO:0009506">
    <property type="term" value="C:plasmodesma"/>
    <property type="evidence" value="ECO:0007669"/>
    <property type="project" value="UniProtKB-SubCell"/>
</dbReference>
<accession>A0A2U1MA78</accession>
<evidence type="ECO:0000256" key="9">
    <source>
        <dbReference type="SAM" id="SignalP"/>
    </source>
</evidence>
<dbReference type="InterPro" id="IPR002902">
    <property type="entry name" value="GNK2"/>
</dbReference>
<dbReference type="Proteomes" id="UP000245207">
    <property type="component" value="Unassembled WGS sequence"/>
</dbReference>
<keyword evidence="12" id="KW-1185">Reference proteome</keyword>
<evidence type="ECO:0000313" key="12">
    <source>
        <dbReference type="Proteomes" id="UP000245207"/>
    </source>
</evidence>
<keyword evidence="2" id="KW-0945">Host-virus interaction</keyword>
<evidence type="ECO:0000256" key="8">
    <source>
        <dbReference type="ARBA" id="ARBA00038393"/>
    </source>
</evidence>
<name>A0A2U1MA78_ARTAN</name>
<gene>
    <name evidence="11" type="ORF">CTI12_AA399020</name>
</gene>
<feature type="chain" id="PRO_5015744511" evidence="9">
    <location>
        <begin position="20"/>
        <end position="256"/>
    </location>
</feature>
<evidence type="ECO:0000313" key="11">
    <source>
        <dbReference type="EMBL" id="PWA58174.1"/>
    </source>
</evidence>
<dbReference type="Gene3D" id="3.30.430.20">
    <property type="entry name" value="Gnk2 domain, C-X8-C-X2-C motif"/>
    <property type="match status" value="2"/>
</dbReference>
<comment type="similarity">
    <text evidence="8">Belongs to the cysteine-rich repeat secretory protein family. Plasmodesmata-located proteins (PDLD) subfamily.</text>
</comment>
<keyword evidence="5" id="KW-0965">Cell junction</keyword>
<feature type="signal peptide" evidence="9">
    <location>
        <begin position="1"/>
        <end position="19"/>
    </location>
</feature>
<reference evidence="11 12" key="1">
    <citation type="journal article" date="2018" name="Mol. Plant">
        <title>The genome of Artemisia annua provides insight into the evolution of Asteraceae family and artemisinin biosynthesis.</title>
        <authorList>
            <person name="Shen Q."/>
            <person name="Zhang L."/>
            <person name="Liao Z."/>
            <person name="Wang S."/>
            <person name="Yan T."/>
            <person name="Shi P."/>
            <person name="Liu M."/>
            <person name="Fu X."/>
            <person name="Pan Q."/>
            <person name="Wang Y."/>
            <person name="Lv Z."/>
            <person name="Lu X."/>
            <person name="Zhang F."/>
            <person name="Jiang W."/>
            <person name="Ma Y."/>
            <person name="Chen M."/>
            <person name="Hao X."/>
            <person name="Li L."/>
            <person name="Tang Y."/>
            <person name="Lv G."/>
            <person name="Zhou Y."/>
            <person name="Sun X."/>
            <person name="Brodelius P.E."/>
            <person name="Rose J.K.C."/>
            <person name="Tang K."/>
        </authorList>
    </citation>
    <scope>NUCLEOTIDE SEQUENCE [LARGE SCALE GENOMIC DNA]</scope>
    <source>
        <strain evidence="12">cv. Huhao1</strain>
        <tissue evidence="11">Leaf</tissue>
    </source>
</reference>
<protein>
    <submittedName>
        <fullName evidence="11">Gnk2-like domain-containing protein</fullName>
    </submittedName>
</protein>
<evidence type="ECO:0000256" key="1">
    <source>
        <dbReference type="ARBA" id="ARBA00004251"/>
    </source>
</evidence>
<keyword evidence="6" id="KW-1015">Disulfide bond</keyword>
<dbReference type="AlphaFoldDB" id="A0A2U1MA78"/>
<dbReference type="PANTHER" id="PTHR32080:SF36">
    <property type="entry name" value="PLASMODESMATA-LOCATED PROTEIN 1"/>
    <property type="match status" value="1"/>
</dbReference>
<keyword evidence="4" id="KW-0677">Repeat</keyword>
<dbReference type="InterPro" id="IPR051378">
    <property type="entry name" value="Cell2Cell_Antifungal"/>
</dbReference>
<organism evidence="11 12">
    <name type="scientific">Artemisia annua</name>
    <name type="common">Sweet wormwood</name>
    <dbReference type="NCBI Taxonomy" id="35608"/>
    <lineage>
        <taxon>Eukaryota</taxon>
        <taxon>Viridiplantae</taxon>
        <taxon>Streptophyta</taxon>
        <taxon>Embryophyta</taxon>
        <taxon>Tracheophyta</taxon>
        <taxon>Spermatophyta</taxon>
        <taxon>Magnoliopsida</taxon>
        <taxon>eudicotyledons</taxon>
        <taxon>Gunneridae</taxon>
        <taxon>Pentapetalae</taxon>
        <taxon>asterids</taxon>
        <taxon>campanulids</taxon>
        <taxon>Asterales</taxon>
        <taxon>Asteraceae</taxon>
        <taxon>Asteroideae</taxon>
        <taxon>Anthemideae</taxon>
        <taxon>Artemisiinae</taxon>
        <taxon>Artemisia</taxon>
    </lineage>
</organism>
<dbReference type="GO" id="GO:0005886">
    <property type="term" value="C:plasma membrane"/>
    <property type="evidence" value="ECO:0007669"/>
    <property type="project" value="UniProtKB-SubCell"/>
</dbReference>
<dbReference type="PROSITE" id="PS51473">
    <property type="entry name" value="GNK2"/>
    <property type="match status" value="2"/>
</dbReference>
<evidence type="ECO:0000256" key="7">
    <source>
        <dbReference type="ARBA" id="ARBA00024184"/>
    </source>
</evidence>
<dbReference type="Pfam" id="PF01657">
    <property type="entry name" value="Stress-antifung"/>
    <property type="match status" value="2"/>
</dbReference>
<evidence type="ECO:0000256" key="2">
    <source>
        <dbReference type="ARBA" id="ARBA00022581"/>
    </source>
</evidence>
<dbReference type="GO" id="GO:0010497">
    <property type="term" value="P:plasmodesmata-mediated intercellular transport"/>
    <property type="evidence" value="ECO:0007669"/>
    <property type="project" value="TreeGrafter"/>
</dbReference>
<dbReference type="CDD" id="cd23509">
    <property type="entry name" value="Gnk2-like"/>
    <property type="match status" value="2"/>
</dbReference>